<evidence type="ECO:0000256" key="1">
    <source>
        <dbReference type="SAM" id="SignalP"/>
    </source>
</evidence>
<organism evidence="2 3">
    <name type="scientific">Romanomermis culicivorax</name>
    <name type="common">Nematode worm</name>
    <dbReference type="NCBI Taxonomy" id="13658"/>
    <lineage>
        <taxon>Eukaryota</taxon>
        <taxon>Metazoa</taxon>
        <taxon>Ecdysozoa</taxon>
        <taxon>Nematoda</taxon>
        <taxon>Enoplea</taxon>
        <taxon>Dorylaimia</taxon>
        <taxon>Mermithida</taxon>
        <taxon>Mermithoidea</taxon>
        <taxon>Mermithidae</taxon>
        <taxon>Romanomermis</taxon>
    </lineage>
</organism>
<dbReference type="AlphaFoldDB" id="A0A915JM50"/>
<feature type="chain" id="PRO_5037079694" evidence="1">
    <location>
        <begin position="19"/>
        <end position="124"/>
    </location>
</feature>
<proteinExistence type="predicted"/>
<keyword evidence="2" id="KW-1185">Reference proteome</keyword>
<dbReference type="WBParaSite" id="nRc.2.0.1.t27284-RA">
    <property type="protein sequence ID" value="nRc.2.0.1.t27284-RA"/>
    <property type="gene ID" value="nRc.2.0.1.g27284"/>
</dbReference>
<protein>
    <submittedName>
        <fullName evidence="3">Uncharacterized protein</fullName>
    </submittedName>
</protein>
<sequence>MISCKMIISILLQYLSSGFIIWKHCKKNGLLRKTLPSPTEAETAIAAAVVVAENNEAVLRKADLPRELEEDNRTRRYCPLVAVAEEAANNHSCNCSSAGGYCRRRCNSCCYSYCMVDDSIGSDT</sequence>
<accession>A0A915JM50</accession>
<evidence type="ECO:0000313" key="2">
    <source>
        <dbReference type="Proteomes" id="UP000887565"/>
    </source>
</evidence>
<evidence type="ECO:0000313" key="3">
    <source>
        <dbReference type="WBParaSite" id="nRc.2.0.1.t27284-RA"/>
    </source>
</evidence>
<feature type="signal peptide" evidence="1">
    <location>
        <begin position="1"/>
        <end position="18"/>
    </location>
</feature>
<name>A0A915JM50_ROMCU</name>
<dbReference type="Proteomes" id="UP000887565">
    <property type="component" value="Unplaced"/>
</dbReference>
<reference evidence="3" key="1">
    <citation type="submission" date="2022-11" db="UniProtKB">
        <authorList>
            <consortium name="WormBaseParasite"/>
        </authorList>
    </citation>
    <scope>IDENTIFICATION</scope>
</reference>
<keyword evidence="1" id="KW-0732">Signal</keyword>